<evidence type="ECO:0000256" key="1">
    <source>
        <dbReference type="ARBA" id="ARBA00009711"/>
    </source>
</evidence>
<dbReference type="InterPro" id="IPR003349">
    <property type="entry name" value="JmjN"/>
</dbReference>
<dbReference type="Pfam" id="PF02375">
    <property type="entry name" value="JmjN"/>
    <property type="match status" value="1"/>
</dbReference>
<dbReference type="EC" id="1.14.11.66" evidence="2"/>
<gene>
    <name evidence="11" type="ORF">D9619_008836</name>
</gene>
<dbReference type="GO" id="GO:0140684">
    <property type="term" value="F:histone H3K9me2/H3K9me3 demethylase activity"/>
    <property type="evidence" value="ECO:0007669"/>
    <property type="project" value="UniProtKB-EC"/>
</dbReference>
<dbReference type="InterPro" id="IPR003347">
    <property type="entry name" value="JmjC_dom"/>
</dbReference>
<dbReference type="GO" id="GO:0005634">
    <property type="term" value="C:nucleus"/>
    <property type="evidence" value="ECO:0007669"/>
    <property type="project" value="TreeGrafter"/>
</dbReference>
<evidence type="ECO:0000313" key="12">
    <source>
        <dbReference type="Proteomes" id="UP000567179"/>
    </source>
</evidence>
<dbReference type="GO" id="GO:0008270">
    <property type="term" value="F:zinc ion binding"/>
    <property type="evidence" value="ECO:0007669"/>
    <property type="project" value="UniProtKB-KW"/>
</dbReference>
<comment type="similarity">
    <text evidence="1">Belongs to the JHDM3 histone demethylase family.</text>
</comment>
<dbReference type="GO" id="GO:0010468">
    <property type="term" value="P:regulation of gene expression"/>
    <property type="evidence" value="ECO:0007669"/>
    <property type="project" value="TreeGrafter"/>
</dbReference>
<evidence type="ECO:0000256" key="6">
    <source>
        <dbReference type="ARBA" id="ARBA00049349"/>
    </source>
</evidence>
<proteinExistence type="inferred from homology"/>
<dbReference type="SMART" id="SM00558">
    <property type="entry name" value="JmjC"/>
    <property type="match status" value="1"/>
</dbReference>
<keyword evidence="4" id="KW-0863">Zinc-finger</keyword>
<evidence type="ECO:0000256" key="2">
    <source>
        <dbReference type="ARBA" id="ARBA00012900"/>
    </source>
</evidence>
<dbReference type="Pfam" id="PF13771">
    <property type="entry name" value="zf-HC5HC2H"/>
    <property type="match status" value="1"/>
</dbReference>
<feature type="region of interest" description="Disordered" evidence="7">
    <location>
        <begin position="1"/>
        <end position="24"/>
    </location>
</feature>
<dbReference type="PANTHER" id="PTHR10694:SF7">
    <property type="entry name" value="[HISTONE H3]-TRIMETHYL-L-LYSINE(9) DEMETHYLASE"/>
    <property type="match status" value="1"/>
</dbReference>
<keyword evidence="12" id="KW-1185">Reference proteome</keyword>
<feature type="compositionally biased region" description="Low complexity" evidence="7">
    <location>
        <begin position="938"/>
        <end position="951"/>
    </location>
</feature>
<dbReference type="GO" id="GO:0000785">
    <property type="term" value="C:chromatin"/>
    <property type="evidence" value="ECO:0007669"/>
    <property type="project" value="TreeGrafter"/>
</dbReference>
<feature type="domain" description="PHD-type" evidence="10">
    <location>
        <begin position="624"/>
        <end position="764"/>
    </location>
</feature>
<reference evidence="11 12" key="1">
    <citation type="journal article" date="2020" name="ISME J.">
        <title>Uncovering the hidden diversity of litter-decomposition mechanisms in mushroom-forming fungi.</title>
        <authorList>
            <person name="Floudas D."/>
            <person name="Bentzer J."/>
            <person name="Ahren D."/>
            <person name="Johansson T."/>
            <person name="Persson P."/>
            <person name="Tunlid A."/>
        </authorList>
    </citation>
    <scope>NUCLEOTIDE SEQUENCE [LARGE SCALE GENOMIC DNA]</scope>
    <source>
        <strain evidence="11 12">CBS 101986</strain>
    </source>
</reference>
<feature type="compositionally biased region" description="Polar residues" evidence="7">
    <location>
        <begin position="1"/>
        <end position="14"/>
    </location>
</feature>
<dbReference type="AlphaFoldDB" id="A0A8H5BBK1"/>
<sequence>MASYSRGSTLTPCRSPTPPSIPVQPDHFYGSENVIFPPSPDSDGKTWLDPEDDPLAQRGIPVFKPTIEEFQDFEGYMNRVEVWGMKSGIVKVIPPKEWTESLPDLKTQLVDVKIKTPIEQHMMGSGGLFRQENMEKRKLMSVREWVELCSKDEFRAPGIQEVGLSSRKDNMPIRTRPPRRTKPKADPPSTSAGPSAVIVKDEPDDEEVTMPETVATPPHSDGTPPPPTSKAPTTKTSKGKKKKVVKVEPKPRPKRVGQTREAREASLAQRAARDRAFIDVFDPDDEWLPANTKSSDYNEEFCQKLERHYWRNCGLGKPAWYGADTQGSLFTDATTAWNVAHLPSALSRLLPQSAAGLPGVNTPYLYFGMWRATFAWHVEDMDLFSINYIHFGAPKFWYAVPQGKATALESAMRGYFPKDTSQCHQFLRHKSFLASPTLLANSSCRPNHLVQKSGEFVITFPRGYHAGFNLGLNCAESVNFALESWLDIGRRAKACECISDSVRIDVDQLLQDREEERFQALQNEEQELVPKSSKRPTPKKAAVKEEFQDEPLLQPKKAARKRKSDVKLDLQDQPDLPKLKKIKIKHFPSKPSTSTTIISIPAPRPLPKLSVTLKLGPRPVEPEPFPCCLCISMSKDDLLRVHEPPHSRKDAVEAAGNPKVWMAHEYCAKIVPETWVDEKDTPLGKEKLVFGVDMIVKDRWNLKCSACTKTKPKCHGAPVQCTKGKCPKAFHINCARDGHAMGVVLGDLREVEKEVVVLESPPAASPYAQSAVEGIMFGPESTSLLPRISSNAMSSMVANIATDGRPFKVIKKYEVQILCTQHNPAVAALKKASKYDKIRTDLLALPAMARIKIRVSAGVFEVTLIRVMEENGTVEVIWDQNSKREFKWGSVVFGSTDGPVLQRPSDINAGKPNINTLQGYPSSMSSLSLQAHTTSYMASSSSTPAPAPQTTMGGTAGAPSMVATLSHQYSPQVQLYPPPTGSYNHWTYAAQYGTQTYPYPRSEYFPTPPVAGGSTTATPHYRPLSYVQSYNQTQYRGGQLNWQQPYQGPTAQASSTSPTLQASTSGSDTQLSTPQLTPGASQSYYRDSSQPATFTTAPTGATTTISAPGESTSPSPHAGGSVAASPSFPPTSAEQDHSAAIKELAALSPQETARIAEILSGVPELRDAVNAAVMRAKQQMA</sequence>
<dbReference type="PROSITE" id="PS51805">
    <property type="entry name" value="EPHD"/>
    <property type="match status" value="1"/>
</dbReference>
<dbReference type="InterPro" id="IPR034732">
    <property type="entry name" value="EPHD"/>
</dbReference>
<feature type="compositionally biased region" description="Polar residues" evidence="7">
    <location>
        <begin position="1040"/>
        <end position="1090"/>
    </location>
</feature>
<name>A0A8H5BBK1_9AGAR</name>
<evidence type="ECO:0000256" key="3">
    <source>
        <dbReference type="ARBA" id="ARBA00022723"/>
    </source>
</evidence>
<dbReference type="PANTHER" id="PTHR10694">
    <property type="entry name" value="LYSINE-SPECIFIC DEMETHYLASE"/>
    <property type="match status" value="1"/>
</dbReference>
<protein>
    <recommendedName>
        <fullName evidence="2">[histone H3]-trimethyl-L-lysine(9) demethylase</fullName>
        <ecNumber evidence="2">1.14.11.66</ecNumber>
    </recommendedName>
</protein>
<accession>A0A8H5BBK1</accession>
<comment type="caution">
    <text evidence="11">The sequence shown here is derived from an EMBL/GenBank/DDBJ whole genome shotgun (WGS) entry which is preliminary data.</text>
</comment>
<evidence type="ECO:0000256" key="7">
    <source>
        <dbReference type="SAM" id="MobiDB-lite"/>
    </source>
</evidence>
<feature type="compositionally biased region" description="Low complexity" evidence="7">
    <location>
        <begin position="1091"/>
        <end position="1108"/>
    </location>
</feature>
<dbReference type="EMBL" id="JAACJJ010000029">
    <property type="protein sequence ID" value="KAF5319177.1"/>
    <property type="molecule type" value="Genomic_DNA"/>
</dbReference>
<evidence type="ECO:0000256" key="4">
    <source>
        <dbReference type="ARBA" id="ARBA00022771"/>
    </source>
</evidence>
<keyword evidence="5" id="KW-0862">Zinc</keyword>
<feature type="region of interest" description="Disordered" evidence="7">
    <location>
        <begin position="938"/>
        <end position="958"/>
    </location>
</feature>
<evidence type="ECO:0000259" key="8">
    <source>
        <dbReference type="PROSITE" id="PS51183"/>
    </source>
</evidence>
<dbReference type="SUPFAM" id="SSF51197">
    <property type="entry name" value="Clavaminate synthase-like"/>
    <property type="match status" value="1"/>
</dbReference>
<dbReference type="PROSITE" id="PS51184">
    <property type="entry name" value="JMJC"/>
    <property type="match status" value="1"/>
</dbReference>
<dbReference type="Pfam" id="PF02373">
    <property type="entry name" value="JmjC"/>
    <property type="match status" value="1"/>
</dbReference>
<dbReference type="Gene3D" id="2.60.120.650">
    <property type="entry name" value="Cupin"/>
    <property type="match status" value="2"/>
</dbReference>
<evidence type="ECO:0000313" key="11">
    <source>
        <dbReference type="EMBL" id="KAF5319177.1"/>
    </source>
</evidence>
<dbReference type="InterPro" id="IPR013083">
    <property type="entry name" value="Znf_RING/FYVE/PHD"/>
</dbReference>
<feature type="domain" description="JmjC" evidence="9">
    <location>
        <begin position="331"/>
        <end position="497"/>
    </location>
</feature>
<comment type="catalytic activity">
    <reaction evidence="6">
        <text>N(6),N(6),N(6)-trimethyl-L-lysyl(9)-[histone H3] + 2 2-oxoglutarate + 2 O2 = N(6)-methyl-L-lysyl(9)-[histone H3] + 2 formaldehyde + 2 succinate + 2 CO2</text>
        <dbReference type="Rhea" id="RHEA:60200"/>
        <dbReference type="Rhea" id="RHEA-COMP:15538"/>
        <dbReference type="Rhea" id="RHEA-COMP:15542"/>
        <dbReference type="ChEBI" id="CHEBI:15379"/>
        <dbReference type="ChEBI" id="CHEBI:16526"/>
        <dbReference type="ChEBI" id="CHEBI:16810"/>
        <dbReference type="ChEBI" id="CHEBI:16842"/>
        <dbReference type="ChEBI" id="CHEBI:30031"/>
        <dbReference type="ChEBI" id="CHEBI:61929"/>
        <dbReference type="ChEBI" id="CHEBI:61961"/>
        <dbReference type="EC" id="1.14.11.66"/>
    </reaction>
</comment>
<dbReference type="CDD" id="cd15571">
    <property type="entry name" value="ePHD"/>
    <property type="match status" value="1"/>
</dbReference>
<dbReference type="PROSITE" id="PS51183">
    <property type="entry name" value="JMJN"/>
    <property type="match status" value="1"/>
</dbReference>
<evidence type="ECO:0000256" key="5">
    <source>
        <dbReference type="ARBA" id="ARBA00022833"/>
    </source>
</evidence>
<organism evidence="11 12">
    <name type="scientific">Psilocybe cf. subviscida</name>
    <dbReference type="NCBI Taxonomy" id="2480587"/>
    <lineage>
        <taxon>Eukaryota</taxon>
        <taxon>Fungi</taxon>
        <taxon>Dikarya</taxon>
        <taxon>Basidiomycota</taxon>
        <taxon>Agaricomycotina</taxon>
        <taxon>Agaricomycetes</taxon>
        <taxon>Agaricomycetidae</taxon>
        <taxon>Agaricales</taxon>
        <taxon>Agaricineae</taxon>
        <taxon>Strophariaceae</taxon>
        <taxon>Psilocybe</taxon>
    </lineage>
</organism>
<dbReference type="GO" id="GO:0051864">
    <property type="term" value="F:histone H3K36 demethylase activity"/>
    <property type="evidence" value="ECO:0007669"/>
    <property type="project" value="TreeGrafter"/>
</dbReference>
<feature type="region of interest" description="Disordered" evidence="7">
    <location>
        <begin position="160"/>
        <end position="269"/>
    </location>
</feature>
<dbReference type="OrthoDB" id="9547406at2759"/>
<feature type="region of interest" description="Disordered" evidence="7">
    <location>
        <begin position="1040"/>
        <end position="1137"/>
    </location>
</feature>
<keyword evidence="3" id="KW-0479">Metal-binding</keyword>
<evidence type="ECO:0000259" key="9">
    <source>
        <dbReference type="PROSITE" id="PS51184"/>
    </source>
</evidence>
<evidence type="ECO:0000259" key="10">
    <source>
        <dbReference type="PROSITE" id="PS51805"/>
    </source>
</evidence>
<dbReference type="SMART" id="SM00545">
    <property type="entry name" value="JmjN"/>
    <property type="match status" value="1"/>
</dbReference>
<dbReference type="Proteomes" id="UP000567179">
    <property type="component" value="Unassembled WGS sequence"/>
</dbReference>
<feature type="domain" description="JmjN" evidence="8">
    <location>
        <begin position="60"/>
        <end position="101"/>
    </location>
</feature>
<dbReference type="Gene3D" id="3.30.40.10">
    <property type="entry name" value="Zinc/RING finger domain, C3HC4 (zinc finger)"/>
    <property type="match status" value="1"/>
</dbReference>
<feature type="region of interest" description="Disordered" evidence="7">
    <location>
        <begin position="522"/>
        <end position="568"/>
    </location>
</feature>